<dbReference type="AlphaFoldDB" id="A0A1M6TRA4"/>
<dbReference type="PANTHER" id="PTHR46112:SF2">
    <property type="entry name" value="XAA-PRO AMINOPEPTIDASE P-RELATED"/>
    <property type="match status" value="1"/>
</dbReference>
<keyword evidence="3" id="KW-0645">Protease</keyword>
<keyword evidence="4" id="KW-1185">Reference proteome</keyword>
<name>A0A1M6TRA4_9BACT</name>
<dbReference type="InterPro" id="IPR000587">
    <property type="entry name" value="Creatinase_N"/>
</dbReference>
<dbReference type="SUPFAM" id="SSF53092">
    <property type="entry name" value="Creatinase/prolidase N-terminal domain"/>
    <property type="match status" value="1"/>
</dbReference>
<dbReference type="EMBL" id="FQZU01000028">
    <property type="protein sequence ID" value="SHK59429.1"/>
    <property type="molecule type" value="Genomic_DNA"/>
</dbReference>
<dbReference type="Proteomes" id="UP000183994">
    <property type="component" value="Unassembled WGS sequence"/>
</dbReference>
<organism evidence="3 4">
    <name type="scientific">Desulfatibacillum alkenivorans DSM 16219</name>
    <dbReference type="NCBI Taxonomy" id="1121393"/>
    <lineage>
        <taxon>Bacteria</taxon>
        <taxon>Pseudomonadati</taxon>
        <taxon>Thermodesulfobacteriota</taxon>
        <taxon>Desulfobacteria</taxon>
        <taxon>Desulfobacterales</taxon>
        <taxon>Desulfatibacillaceae</taxon>
        <taxon>Desulfatibacillum</taxon>
    </lineage>
</organism>
<evidence type="ECO:0000313" key="4">
    <source>
        <dbReference type="Proteomes" id="UP000183994"/>
    </source>
</evidence>
<dbReference type="SUPFAM" id="SSF55920">
    <property type="entry name" value="Creatinase/aminopeptidase"/>
    <property type="match status" value="1"/>
</dbReference>
<dbReference type="Pfam" id="PF00557">
    <property type="entry name" value="Peptidase_M24"/>
    <property type="match status" value="1"/>
</dbReference>
<dbReference type="InterPro" id="IPR029149">
    <property type="entry name" value="Creatin/AminoP/Spt16_N"/>
</dbReference>
<dbReference type="Gene3D" id="3.40.350.10">
    <property type="entry name" value="Creatinase/prolidase N-terminal domain"/>
    <property type="match status" value="1"/>
</dbReference>
<proteinExistence type="predicted"/>
<dbReference type="Gene3D" id="3.90.230.10">
    <property type="entry name" value="Creatinase/methionine aminopeptidase superfamily"/>
    <property type="match status" value="1"/>
</dbReference>
<feature type="domain" description="Peptidase M24" evidence="1">
    <location>
        <begin position="159"/>
        <end position="370"/>
    </location>
</feature>
<gene>
    <name evidence="3" type="ORF">SAMN02745216_03727</name>
</gene>
<accession>A0A1M6TRA4</accession>
<sequence>MNIQVNYSNRIKRMIEQMQALGIDALIGTRMVSVTFTAGAFAPWRGAVIVTRDGYVGLINFMIDQERVKAESWLDEIIPYAPIPGMDMPDMVVHKIKELGLEKGVLGVELGHSPRGNTGYLTSTEYDLFKEGLPEATFVNALDVVDMAGYVKDPEEIVLMRQATAMADSAIEEVRKALCVGMTEAEAVGIGEMELRRLGSEYHWAVTGSTEAASGFRSCYNMCGTTQPTDKILQAGDNMIVDFHPTYRTFMSDLSHNYLLGKPNPEQQKLADAYLRAAETLVTNLKAGNTIGTVWHAVNDSLTKDGYIQYTVPFFGHGLGVLGHEWHPPIGNAEPYTEIVLEENVVEVGFLSITVPGVGGMRLECPIRVTSTGGEMLSATPLAMTVVDI</sequence>
<dbReference type="InterPro" id="IPR036005">
    <property type="entry name" value="Creatinase/aminopeptidase-like"/>
</dbReference>
<keyword evidence="3" id="KW-0378">Hydrolase</keyword>
<evidence type="ECO:0000313" key="3">
    <source>
        <dbReference type="EMBL" id="SHK59429.1"/>
    </source>
</evidence>
<reference evidence="4" key="1">
    <citation type="submission" date="2016-11" db="EMBL/GenBank/DDBJ databases">
        <authorList>
            <person name="Varghese N."/>
            <person name="Submissions S."/>
        </authorList>
    </citation>
    <scope>NUCLEOTIDE SEQUENCE [LARGE SCALE GENOMIC DNA]</scope>
    <source>
        <strain evidence="4">DSM 16219</strain>
    </source>
</reference>
<dbReference type="STRING" id="1121393.SAMN02745216_03727"/>
<evidence type="ECO:0000259" key="2">
    <source>
        <dbReference type="Pfam" id="PF01321"/>
    </source>
</evidence>
<dbReference type="PANTHER" id="PTHR46112">
    <property type="entry name" value="AMINOPEPTIDASE"/>
    <property type="match status" value="1"/>
</dbReference>
<dbReference type="GO" id="GO:0004177">
    <property type="term" value="F:aminopeptidase activity"/>
    <property type="evidence" value="ECO:0007669"/>
    <property type="project" value="UniProtKB-KW"/>
</dbReference>
<dbReference type="InterPro" id="IPR050659">
    <property type="entry name" value="Peptidase_M24B"/>
</dbReference>
<protein>
    <submittedName>
        <fullName evidence="3">Xaa-Pro aminopeptidase</fullName>
    </submittedName>
</protein>
<keyword evidence="3" id="KW-0031">Aminopeptidase</keyword>
<dbReference type="Pfam" id="PF01321">
    <property type="entry name" value="Creatinase_N"/>
    <property type="match status" value="1"/>
</dbReference>
<dbReference type="InterPro" id="IPR000994">
    <property type="entry name" value="Pept_M24"/>
</dbReference>
<feature type="domain" description="Creatinase N-terminal" evidence="2">
    <location>
        <begin position="10"/>
        <end position="146"/>
    </location>
</feature>
<dbReference type="CDD" id="cd01066">
    <property type="entry name" value="APP_MetAP"/>
    <property type="match status" value="1"/>
</dbReference>
<evidence type="ECO:0000259" key="1">
    <source>
        <dbReference type="Pfam" id="PF00557"/>
    </source>
</evidence>
<dbReference type="RefSeq" id="WP_073477766.1">
    <property type="nucleotide sequence ID" value="NZ_FQZU01000028.1"/>
</dbReference>